<dbReference type="InterPro" id="IPR011050">
    <property type="entry name" value="Pectin_lyase_fold/virulence"/>
</dbReference>
<dbReference type="RefSeq" id="WP_014461204.1">
    <property type="nucleotide sequence ID" value="NC_017138.1"/>
</dbReference>
<dbReference type="EMBL" id="CP003017">
    <property type="protein sequence ID" value="AEN91005.1"/>
    <property type="molecule type" value="Genomic_DNA"/>
</dbReference>
<organism evidence="1 2">
    <name type="scientific">Priestia megaterium (strain WSH-002)</name>
    <name type="common">Bacillus megaterium</name>
    <dbReference type="NCBI Taxonomy" id="1006007"/>
    <lineage>
        <taxon>Bacteria</taxon>
        <taxon>Bacillati</taxon>
        <taxon>Bacillota</taxon>
        <taxon>Bacilli</taxon>
        <taxon>Bacillales</taxon>
        <taxon>Bacillaceae</taxon>
        <taxon>Priestia</taxon>
    </lineage>
</organism>
<sequence>MENEYIERGINIQTHGVKGNGTLEDLQLMNNIITKAPPKSDIIIPNGSYSFIGGLAPLTDGKNLIGVGKPVLDFSKAPNGTTAVKINGKAQGIYNVVLKGNGYQDTNTVGLDIIGSSIRAKNVEIYNFQLGIDFAHDNTYILTFDGVRVHDTTVCVYGDMFSRNAQNAGERIVFHDSGLYNSVSAVYANGNALDMYFENCFMDYCNEFFIFGEGTYYFNGTHLENSLTNPKRVWRANVDRFMTVNGGAIVGFTNCVFNLFQIHRIVNENSTLGTVSYNNCRSYFLASDGTYKNCLSEQRVYVDIRSTSNILYSPYISKNNYPSVVPAASFDKRQVDFNGKVAVDLLNSKIVTTFDTPTNERTFIKVLF</sequence>
<dbReference type="SUPFAM" id="SSF51126">
    <property type="entry name" value="Pectin lyase-like"/>
    <property type="match status" value="1"/>
</dbReference>
<name>A0A8D3X4W1_PRIMW</name>
<evidence type="ECO:0000313" key="1">
    <source>
        <dbReference type="EMBL" id="AEN91005.1"/>
    </source>
</evidence>
<dbReference type="KEGG" id="bmh:BMWSH_4126"/>
<dbReference type="AlphaFoldDB" id="A0A8D3X4W1"/>
<evidence type="ECO:0008006" key="3">
    <source>
        <dbReference type="Google" id="ProtNLM"/>
    </source>
</evidence>
<evidence type="ECO:0000313" key="2">
    <source>
        <dbReference type="Proteomes" id="UP000001283"/>
    </source>
</evidence>
<dbReference type="Proteomes" id="UP000001283">
    <property type="component" value="Chromosome"/>
</dbReference>
<reference evidence="1 2" key="1">
    <citation type="journal article" date="2011" name="J. Bacteriol.">
        <title>Complete genome sequence of the industrial strain Bacillus megaterium WSH-002.</title>
        <authorList>
            <person name="Liu L."/>
            <person name="Li Y."/>
            <person name="Zhang J."/>
            <person name="Zou W."/>
            <person name="Zhou Z."/>
            <person name="Liu J."/>
            <person name="Li X."/>
            <person name="Wang L."/>
            <person name="Chen J."/>
        </authorList>
    </citation>
    <scope>NUCLEOTIDE SEQUENCE [LARGE SCALE GENOMIC DNA]</scope>
    <source>
        <strain evidence="1 2">WSH-002</strain>
    </source>
</reference>
<proteinExistence type="predicted"/>
<accession>A0A8D3X4W1</accession>
<gene>
    <name evidence="1" type="ORF">BMWSH_4126</name>
</gene>
<protein>
    <recommendedName>
        <fullName evidence="3">Pectinesterase</fullName>
    </recommendedName>
</protein>